<name>A0A9Q0MEI1_BLOTA</name>
<evidence type="ECO:0000256" key="1">
    <source>
        <dbReference type="SAM" id="MobiDB-lite"/>
    </source>
</evidence>
<dbReference type="EMBL" id="JAPWDV010000001">
    <property type="protein sequence ID" value="KAJ6224506.1"/>
    <property type="molecule type" value="Genomic_DNA"/>
</dbReference>
<evidence type="ECO:0000259" key="2">
    <source>
        <dbReference type="PROSITE" id="PS51782"/>
    </source>
</evidence>
<gene>
    <name evidence="3" type="ORF">RDWZM_003051</name>
</gene>
<proteinExistence type="predicted"/>
<accession>A0A9Q0MEI1</accession>
<keyword evidence="4" id="KW-1185">Reference proteome</keyword>
<dbReference type="Gene3D" id="3.10.350.10">
    <property type="entry name" value="LysM domain"/>
    <property type="match status" value="1"/>
</dbReference>
<dbReference type="Proteomes" id="UP001142055">
    <property type="component" value="Chromosome 1"/>
</dbReference>
<dbReference type="InterPro" id="IPR018392">
    <property type="entry name" value="LysM"/>
</dbReference>
<dbReference type="PANTHER" id="PTHR20932:SF8">
    <property type="entry name" value="LD22649P"/>
    <property type="match status" value="1"/>
</dbReference>
<dbReference type="CDD" id="cd00118">
    <property type="entry name" value="LysM"/>
    <property type="match status" value="1"/>
</dbReference>
<organism evidence="3 4">
    <name type="scientific">Blomia tropicalis</name>
    <name type="common">Mite</name>
    <dbReference type="NCBI Taxonomy" id="40697"/>
    <lineage>
        <taxon>Eukaryota</taxon>
        <taxon>Metazoa</taxon>
        <taxon>Ecdysozoa</taxon>
        <taxon>Arthropoda</taxon>
        <taxon>Chelicerata</taxon>
        <taxon>Arachnida</taxon>
        <taxon>Acari</taxon>
        <taxon>Acariformes</taxon>
        <taxon>Sarcoptiformes</taxon>
        <taxon>Astigmata</taxon>
        <taxon>Glycyphagoidea</taxon>
        <taxon>Echimyopodidae</taxon>
        <taxon>Blomia</taxon>
    </lineage>
</organism>
<sequence>MTYQSSCNSFDLFNDQNDLSETQFLKNSIVNHTKYGSTNHNVEPNYRYITHYIDTNDTLQGLALKYGCKIETIKKFNKLFSDDNNYLRSRLSLLIPIEIPLGNNSTNLDSDLSSPQSSSSSHDTIDIVRSSSINDNNINNKKLSTHQSLSFEQKPATAIKCSKPNKSTSLCDSSQFNSDNFKTPEESIADFLIRIDSSIAKTKNQVDKMSQKINDNSIENEFGKSSIRFNPPKLATTDGRVLTESPSSRSIFSFEHESNIPRVSSGNNRRKVKSSMKRMEKSHEEIFEL</sequence>
<feature type="compositionally biased region" description="Basic and acidic residues" evidence="1">
    <location>
        <begin position="277"/>
        <end position="289"/>
    </location>
</feature>
<dbReference type="SUPFAM" id="SSF54106">
    <property type="entry name" value="LysM domain"/>
    <property type="match status" value="1"/>
</dbReference>
<reference evidence="3" key="1">
    <citation type="submission" date="2022-12" db="EMBL/GenBank/DDBJ databases">
        <title>Genome assemblies of Blomia tropicalis.</title>
        <authorList>
            <person name="Cui Y."/>
        </authorList>
    </citation>
    <scope>NUCLEOTIDE SEQUENCE</scope>
    <source>
        <tissue evidence="3">Adult mites</tissue>
    </source>
</reference>
<dbReference type="AlphaFoldDB" id="A0A9Q0MEI1"/>
<dbReference type="PANTHER" id="PTHR20932">
    <property type="entry name" value="LYSM AND PUTATIVE PEPTIDOGLYCAN-BINDING DOMAIN-CONTAINING PROTEIN"/>
    <property type="match status" value="1"/>
</dbReference>
<feature type="domain" description="LysM" evidence="2">
    <location>
        <begin position="49"/>
        <end position="93"/>
    </location>
</feature>
<dbReference type="OMA" id="ADIFPQR"/>
<dbReference type="InterPro" id="IPR036779">
    <property type="entry name" value="LysM_dom_sf"/>
</dbReference>
<comment type="caution">
    <text evidence="3">The sequence shown here is derived from an EMBL/GenBank/DDBJ whole genome shotgun (WGS) entry which is preliminary data.</text>
</comment>
<evidence type="ECO:0000313" key="3">
    <source>
        <dbReference type="EMBL" id="KAJ6224506.1"/>
    </source>
</evidence>
<dbReference type="InterPro" id="IPR045030">
    <property type="entry name" value="LYSM1-4"/>
</dbReference>
<dbReference type="PROSITE" id="PS51782">
    <property type="entry name" value="LYSM"/>
    <property type="match status" value="1"/>
</dbReference>
<feature type="region of interest" description="Disordered" evidence="1">
    <location>
        <begin position="260"/>
        <end position="289"/>
    </location>
</feature>
<protein>
    <recommendedName>
        <fullName evidence="2">LysM domain-containing protein</fullName>
    </recommendedName>
</protein>
<evidence type="ECO:0000313" key="4">
    <source>
        <dbReference type="Proteomes" id="UP001142055"/>
    </source>
</evidence>